<evidence type="ECO:0000313" key="5">
    <source>
        <dbReference type="EMBL" id="PWJ77912.1"/>
    </source>
</evidence>
<dbReference type="PROSITE" id="PS00041">
    <property type="entry name" value="HTH_ARAC_FAMILY_1"/>
    <property type="match status" value="1"/>
</dbReference>
<dbReference type="Gene3D" id="2.60.120.10">
    <property type="entry name" value="Jelly Rolls"/>
    <property type="match status" value="1"/>
</dbReference>
<evidence type="ECO:0000313" key="6">
    <source>
        <dbReference type="Proteomes" id="UP000245412"/>
    </source>
</evidence>
<dbReference type="SMART" id="SM00342">
    <property type="entry name" value="HTH_ARAC"/>
    <property type="match status" value="1"/>
</dbReference>
<dbReference type="AlphaFoldDB" id="A0AB73T7Z4"/>
<dbReference type="InterPro" id="IPR009057">
    <property type="entry name" value="Homeodomain-like_sf"/>
</dbReference>
<dbReference type="GO" id="GO:0043565">
    <property type="term" value="F:sequence-specific DNA binding"/>
    <property type="evidence" value="ECO:0007669"/>
    <property type="project" value="InterPro"/>
</dbReference>
<protein>
    <submittedName>
        <fullName evidence="5">AraC-like protein</fullName>
    </submittedName>
</protein>
<dbReference type="InterPro" id="IPR003313">
    <property type="entry name" value="AraC-bd"/>
</dbReference>
<keyword evidence="1" id="KW-0805">Transcription regulation</keyword>
<dbReference type="Pfam" id="PF02311">
    <property type="entry name" value="AraC_binding"/>
    <property type="match status" value="1"/>
</dbReference>
<dbReference type="SUPFAM" id="SSF46689">
    <property type="entry name" value="Homeodomain-like"/>
    <property type="match status" value="1"/>
</dbReference>
<dbReference type="PROSITE" id="PS01124">
    <property type="entry name" value="HTH_ARAC_FAMILY_2"/>
    <property type="match status" value="1"/>
</dbReference>
<name>A0AB73T7Z4_9FIRM</name>
<dbReference type="InterPro" id="IPR018062">
    <property type="entry name" value="HTH_AraC-typ_CS"/>
</dbReference>
<keyword evidence="2" id="KW-0238">DNA-binding</keyword>
<keyword evidence="3" id="KW-0804">Transcription</keyword>
<accession>A0AB73T7Z4</accession>
<evidence type="ECO:0000259" key="4">
    <source>
        <dbReference type="PROSITE" id="PS01124"/>
    </source>
</evidence>
<organism evidence="5 6">
    <name type="scientific">Murimonas intestini</name>
    <dbReference type="NCBI Taxonomy" id="1337051"/>
    <lineage>
        <taxon>Bacteria</taxon>
        <taxon>Bacillati</taxon>
        <taxon>Bacillota</taxon>
        <taxon>Clostridia</taxon>
        <taxon>Lachnospirales</taxon>
        <taxon>Lachnospiraceae</taxon>
        <taxon>Murimonas</taxon>
    </lineage>
</organism>
<dbReference type="PRINTS" id="PR00032">
    <property type="entry name" value="HTHARAC"/>
</dbReference>
<dbReference type="Pfam" id="PF12833">
    <property type="entry name" value="HTH_18"/>
    <property type="match status" value="1"/>
</dbReference>
<dbReference type="Proteomes" id="UP000245412">
    <property type="component" value="Unassembled WGS sequence"/>
</dbReference>
<dbReference type="PANTHER" id="PTHR43280:SF2">
    <property type="entry name" value="HTH-TYPE TRANSCRIPTIONAL REGULATOR EXSA"/>
    <property type="match status" value="1"/>
</dbReference>
<dbReference type="SUPFAM" id="SSF51215">
    <property type="entry name" value="Regulatory protein AraC"/>
    <property type="match status" value="1"/>
</dbReference>
<dbReference type="RefSeq" id="WP_109624868.1">
    <property type="nucleotide sequence ID" value="NZ_CABJAT010000002.1"/>
</dbReference>
<dbReference type="EMBL" id="QGGY01000002">
    <property type="protein sequence ID" value="PWJ77912.1"/>
    <property type="molecule type" value="Genomic_DNA"/>
</dbReference>
<evidence type="ECO:0000256" key="2">
    <source>
        <dbReference type="ARBA" id="ARBA00023125"/>
    </source>
</evidence>
<evidence type="ECO:0000256" key="1">
    <source>
        <dbReference type="ARBA" id="ARBA00023015"/>
    </source>
</evidence>
<reference evidence="5 6" key="1">
    <citation type="submission" date="2018-05" db="EMBL/GenBank/DDBJ databases">
        <authorList>
            <person name="Goeker M."/>
            <person name="Huntemann M."/>
            <person name="Clum A."/>
            <person name="Pillay M."/>
            <person name="Palaniappan K."/>
            <person name="Varghese N."/>
            <person name="Mikhailova N."/>
            <person name="Stamatis D."/>
            <person name="Reddy T."/>
            <person name="Daum C."/>
            <person name="Shapiro N."/>
            <person name="Ivanova N."/>
            <person name="Kyrpides N."/>
            <person name="Woyke T."/>
        </authorList>
    </citation>
    <scope>NUCLEOTIDE SEQUENCE [LARGE SCALE GENOMIC DNA]</scope>
    <source>
        <strain evidence="5 6">DSM 26524</strain>
    </source>
</reference>
<dbReference type="InterPro" id="IPR014710">
    <property type="entry name" value="RmlC-like_jellyroll"/>
</dbReference>
<dbReference type="InterPro" id="IPR020449">
    <property type="entry name" value="Tscrpt_reg_AraC-type_HTH"/>
</dbReference>
<dbReference type="InterPro" id="IPR037923">
    <property type="entry name" value="HTH-like"/>
</dbReference>
<proteinExistence type="predicted"/>
<comment type="caution">
    <text evidence="5">The sequence shown here is derived from an EMBL/GenBank/DDBJ whole genome shotgun (WGS) entry which is preliminary data.</text>
</comment>
<evidence type="ECO:0000256" key="3">
    <source>
        <dbReference type="ARBA" id="ARBA00023163"/>
    </source>
</evidence>
<dbReference type="GO" id="GO:0003700">
    <property type="term" value="F:DNA-binding transcription factor activity"/>
    <property type="evidence" value="ECO:0007669"/>
    <property type="project" value="InterPro"/>
</dbReference>
<dbReference type="PANTHER" id="PTHR43280">
    <property type="entry name" value="ARAC-FAMILY TRANSCRIPTIONAL REGULATOR"/>
    <property type="match status" value="1"/>
</dbReference>
<keyword evidence="6" id="KW-1185">Reference proteome</keyword>
<dbReference type="Gene3D" id="1.10.10.60">
    <property type="entry name" value="Homeodomain-like"/>
    <property type="match status" value="1"/>
</dbReference>
<gene>
    <name evidence="5" type="ORF">C7383_10245</name>
</gene>
<feature type="domain" description="HTH araC/xylS-type" evidence="4">
    <location>
        <begin position="191"/>
        <end position="289"/>
    </location>
</feature>
<sequence>MDYRKIELRQEFRVEAVVSVHYFEYMNDFNFPGERHNFWEILCVDKGEITVTAQDTEITLRKGQLIFHKPNEFHNVRANGVIAPNLVVMSFCCCSPAMSFFENRIVTVGEAEKNLLASIITEARQAFSSRLDDPYLTELKRRQDQGFGSEQMIGLYLEHLLIQLYRRYNTLAPGPQVHRENPQKKDGETYQRILEYLDANITRQLTIEKICHDNLTGRSQLQKLFQSRNGCGIIDYFSRLKIKAAKQLIREQQMNFTQIADALGYTSIHYFSRQFKKITGMTPTEYASSIKVLSEPQKDIL</sequence>
<dbReference type="InterPro" id="IPR018060">
    <property type="entry name" value="HTH_AraC"/>
</dbReference>